<gene>
    <name evidence="2" type="ORF">F2P45_27870</name>
</gene>
<dbReference type="EMBL" id="WHJH01000053">
    <property type="protein sequence ID" value="NHZ92796.1"/>
    <property type="molecule type" value="Genomic_DNA"/>
</dbReference>
<organism evidence="2 3">
    <name type="scientific">Massilia mucilaginosa</name>
    <dbReference type="NCBI Taxonomy" id="2609282"/>
    <lineage>
        <taxon>Bacteria</taxon>
        <taxon>Pseudomonadati</taxon>
        <taxon>Pseudomonadota</taxon>
        <taxon>Betaproteobacteria</taxon>
        <taxon>Burkholderiales</taxon>
        <taxon>Oxalobacteraceae</taxon>
        <taxon>Telluria group</taxon>
        <taxon>Massilia</taxon>
    </lineage>
</organism>
<sequence length="92" mass="10075">MKKFIGISLRLVFWYLAVSALATGLSLLIAPPNAFFPLSYTLICAPIMPWLWIGDLLDGRRVMASVLSLGLFSVAFALAAWRTLRKPAGPLP</sequence>
<evidence type="ECO:0000256" key="1">
    <source>
        <dbReference type="SAM" id="Phobius"/>
    </source>
</evidence>
<evidence type="ECO:0000313" key="2">
    <source>
        <dbReference type="EMBL" id="NHZ92796.1"/>
    </source>
</evidence>
<accession>A0ABX0P0I5</accession>
<comment type="caution">
    <text evidence="2">The sequence shown here is derived from an EMBL/GenBank/DDBJ whole genome shotgun (WGS) entry which is preliminary data.</text>
</comment>
<keyword evidence="1" id="KW-1133">Transmembrane helix</keyword>
<keyword evidence="1" id="KW-0812">Transmembrane</keyword>
<evidence type="ECO:0000313" key="3">
    <source>
        <dbReference type="Proteomes" id="UP000609726"/>
    </source>
</evidence>
<keyword evidence="1" id="KW-0472">Membrane</keyword>
<feature type="transmembrane region" description="Helical" evidence="1">
    <location>
        <begin position="35"/>
        <end position="53"/>
    </location>
</feature>
<reference evidence="2 3" key="1">
    <citation type="submission" date="2019-10" db="EMBL/GenBank/DDBJ databases">
        <title>Taxonomy of Antarctic Massilia spp.: description of Massilia rubra sp. nov., Massilia aquatica sp. nov., Massilia mucilaginosa sp. nov., Massilia frigida sp. nov. isolated from streams, lakes and regoliths.</title>
        <authorList>
            <person name="Holochova P."/>
            <person name="Sedlacek I."/>
            <person name="Kralova S."/>
            <person name="Maslanova I."/>
            <person name="Busse H.-J."/>
            <person name="Stankova E."/>
            <person name="Vrbovska V."/>
            <person name="Kovarovic V."/>
            <person name="Bartak M."/>
            <person name="Svec P."/>
            <person name="Pantucek R."/>
        </authorList>
    </citation>
    <scope>NUCLEOTIDE SEQUENCE [LARGE SCALE GENOMIC DNA]</scope>
    <source>
        <strain evidence="2 3">CCM 8733</strain>
    </source>
</reference>
<feature type="transmembrane region" description="Helical" evidence="1">
    <location>
        <begin position="12"/>
        <end position="29"/>
    </location>
</feature>
<keyword evidence="3" id="KW-1185">Reference proteome</keyword>
<feature type="transmembrane region" description="Helical" evidence="1">
    <location>
        <begin position="65"/>
        <end position="84"/>
    </location>
</feature>
<dbReference type="RefSeq" id="WP_166881489.1">
    <property type="nucleotide sequence ID" value="NZ_WHJH01000053.1"/>
</dbReference>
<protein>
    <submittedName>
        <fullName evidence="2">Uncharacterized protein</fullName>
    </submittedName>
</protein>
<proteinExistence type="predicted"/>
<dbReference type="Proteomes" id="UP000609726">
    <property type="component" value="Unassembled WGS sequence"/>
</dbReference>
<name>A0ABX0P0I5_9BURK</name>